<protein>
    <submittedName>
        <fullName evidence="1">Uncharacterized protein</fullName>
    </submittedName>
</protein>
<reference evidence="1 2" key="1">
    <citation type="journal article" date="2012" name="PLoS Pathog.">
        <title>The genome of the obligate intracellular parasite Trachipleistophora hominis: new insights into microsporidian genome dynamics and reductive evolution.</title>
        <authorList>
            <person name="Heinz E."/>
            <person name="Williams T.A."/>
            <person name="Nakjang S."/>
            <person name="Noel C.J."/>
            <person name="Swan D.C."/>
            <person name="Goldberg A.V."/>
            <person name="Harris S.R."/>
            <person name="Weinmaier T."/>
            <person name="Markert S."/>
            <person name="Becher D."/>
            <person name="Bernhardt J."/>
            <person name="Dagan T."/>
            <person name="Hacker C."/>
            <person name="Lucocq J.M."/>
            <person name="Schweder T."/>
            <person name="Rattei T."/>
            <person name="Hall N."/>
            <person name="Hirt R.P."/>
            <person name="Embley T.M."/>
        </authorList>
    </citation>
    <scope>NUCLEOTIDE SEQUENCE [LARGE SCALE GENOMIC DNA]</scope>
</reference>
<dbReference type="InParanoid" id="L7JSX6"/>
<dbReference type="VEuPathDB" id="MicrosporidiaDB:THOM_2947"/>
<dbReference type="AlphaFoldDB" id="L7JSX6"/>
<name>L7JSX6_TRAHO</name>
<dbReference type="HOGENOM" id="CLU_1972020_0_0_1"/>
<proteinExistence type="predicted"/>
<dbReference type="EMBL" id="JH994070">
    <property type="protein sequence ID" value="ELQ74141.1"/>
    <property type="molecule type" value="Genomic_DNA"/>
</dbReference>
<evidence type="ECO:0000313" key="2">
    <source>
        <dbReference type="Proteomes" id="UP000011185"/>
    </source>
</evidence>
<organism evidence="1 2">
    <name type="scientific">Trachipleistophora hominis</name>
    <name type="common">Microsporidian parasite</name>
    <dbReference type="NCBI Taxonomy" id="72359"/>
    <lineage>
        <taxon>Eukaryota</taxon>
        <taxon>Fungi</taxon>
        <taxon>Fungi incertae sedis</taxon>
        <taxon>Microsporidia</taxon>
        <taxon>Pleistophoridae</taxon>
        <taxon>Trachipleistophora</taxon>
    </lineage>
</organism>
<accession>L7JSX6</accession>
<sequence>MLMKNTENLDKSNYDAVPSAKITSKYKQRRQGNLAKKYFCRNPDLKLVQPKHSEGFLIMPSRHNPIMNISSLTYIDILSISTVAEALKKQSINYKNMDKTHNHFLTRKNTSSYDQYTLMLHDATFLS</sequence>
<keyword evidence="2" id="KW-1185">Reference proteome</keyword>
<evidence type="ECO:0000313" key="1">
    <source>
        <dbReference type="EMBL" id="ELQ74141.1"/>
    </source>
</evidence>
<dbReference type="Proteomes" id="UP000011185">
    <property type="component" value="Unassembled WGS sequence"/>
</dbReference>
<gene>
    <name evidence="1" type="ORF">THOM_2947</name>
</gene>